<reference evidence="8 9" key="1">
    <citation type="submission" date="2024-07" db="EMBL/GenBank/DDBJ databases">
        <title>Section-level genome sequencing and comparative genomics of Aspergillus sections Usti and Cavernicolus.</title>
        <authorList>
            <consortium name="Lawrence Berkeley National Laboratory"/>
            <person name="Nybo J.L."/>
            <person name="Vesth T.C."/>
            <person name="Theobald S."/>
            <person name="Frisvad J.C."/>
            <person name="Larsen T.O."/>
            <person name="Kjaerboelling I."/>
            <person name="Rothschild-Mancinelli K."/>
            <person name="Lyhne E.K."/>
            <person name="Kogle M.E."/>
            <person name="Barry K."/>
            <person name="Clum A."/>
            <person name="Na H."/>
            <person name="Ledsgaard L."/>
            <person name="Lin J."/>
            <person name="Lipzen A."/>
            <person name="Kuo A."/>
            <person name="Riley R."/>
            <person name="Mondo S."/>
            <person name="Labutti K."/>
            <person name="Haridas S."/>
            <person name="Pangalinan J."/>
            <person name="Salamov A.A."/>
            <person name="Simmons B.A."/>
            <person name="Magnuson J.K."/>
            <person name="Chen J."/>
            <person name="Drula E."/>
            <person name="Henrissat B."/>
            <person name="Wiebenga A."/>
            <person name="Lubbers R.J."/>
            <person name="Gomes A.C."/>
            <person name="Makela M.R."/>
            <person name="Stajich J."/>
            <person name="Grigoriev I.V."/>
            <person name="Mortensen U.H."/>
            <person name="De Vries R.P."/>
            <person name="Baker S.E."/>
            <person name="Andersen M.R."/>
        </authorList>
    </citation>
    <scope>NUCLEOTIDE SEQUENCE [LARGE SCALE GENOMIC DNA]</scope>
    <source>
        <strain evidence="8 9">CBS 588.65</strain>
    </source>
</reference>
<dbReference type="InterPro" id="IPR011701">
    <property type="entry name" value="MFS"/>
</dbReference>
<feature type="transmembrane region" description="Helical" evidence="6">
    <location>
        <begin position="55"/>
        <end position="72"/>
    </location>
</feature>
<feature type="transmembrane region" description="Helical" evidence="6">
    <location>
        <begin position="361"/>
        <end position="383"/>
    </location>
</feature>
<dbReference type="InterPro" id="IPR036259">
    <property type="entry name" value="MFS_trans_sf"/>
</dbReference>
<evidence type="ECO:0000256" key="2">
    <source>
        <dbReference type="ARBA" id="ARBA00022692"/>
    </source>
</evidence>
<feature type="domain" description="Major facilitator superfamily (MFS) profile" evidence="7">
    <location>
        <begin position="56"/>
        <end position="527"/>
    </location>
</feature>
<feature type="compositionally biased region" description="Low complexity" evidence="5">
    <location>
        <begin position="267"/>
        <end position="279"/>
    </location>
</feature>
<evidence type="ECO:0000259" key="7">
    <source>
        <dbReference type="PROSITE" id="PS50850"/>
    </source>
</evidence>
<name>A0ABR4I161_9EURO</name>
<feature type="transmembrane region" description="Helical" evidence="6">
    <location>
        <begin position="181"/>
        <end position="202"/>
    </location>
</feature>
<comment type="subcellular location">
    <subcellularLocation>
        <location evidence="1">Membrane</location>
        <topology evidence="1">Multi-pass membrane protein</topology>
    </subcellularLocation>
</comment>
<feature type="transmembrane region" description="Helical" evidence="6">
    <location>
        <begin position="151"/>
        <end position="169"/>
    </location>
</feature>
<sequence>MEKPSAKVDKMDNHVLEKSPAIKLDPIAQEGVRVHPQPTSDPLDPLNWSRLQKHTILGIVMFKYFLFTYLTTTTVPSFPEIQSQFAISYSQVNWTVAIPALGLSVGPLVWSSLSDVYGRRIVFLVGTLMALVATIGAAVADTYGGYMAARFFQGFGVAPASSVGMAVVNDLFYDYERGEKLGLWVLALDSGLLLGPTFGGFLNLVSAAWINWFNAILFGTLLILELFLMPETLYPRTLMLTRMPKATPTTTTTPSSTDIENQHEKASPSSDPDPSPTHSDPTEIAQDIARTKSLPFFNYRPIPGLVHPPLYTTLTRFVYTFALPIIPLSVLGYSFLWYWWVLSVITMIPAAYPTYTPLIQGLLFLGLFLGTIISEVLCSGRLSDAIMKRLAKRNGGVRVAEMRLPLAFPAIVLTGIGLIVWGVSVDKGYHWVVGQVGLFLFAAGIQIGNTVTSSYIIDSYPLQSTAVVIFYAVFLNLSAFVNPFFIAPWQTSSGWTWTFTAQALIVMVPGTLLFAGLWRFGAKLRAMGGMPGWVNPEFDSS</sequence>
<comment type="caution">
    <text evidence="8">The sequence shown here is derived from an EMBL/GenBank/DDBJ whole genome shotgun (WGS) entry which is preliminary data.</text>
</comment>
<feature type="region of interest" description="Disordered" evidence="5">
    <location>
        <begin position="245"/>
        <end position="282"/>
    </location>
</feature>
<keyword evidence="4 6" id="KW-0472">Membrane</keyword>
<dbReference type="Gene3D" id="1.20.1250.20">
    <property type="entry name" value="MFS general substrate transporter like domains"/>
    <property type="match status" value="1"/>
</dbReference>
<dbReference type="PROSITE" id="PS50850">
    <property type="entry name" value="MFS"/>
    <property type="match status" value="1"/>
</dbReference>
<feature type="transmembrane region" description="Helical" evidence="6">
    <location>
        <begin position="92"/>
        <end position="109"/>
    </location>
</feature>
<proteinExistence type="predicted"/>
<dbReference type="Pfam" id="PF07690">
    <property type="entry name" value="MFS_1"/>
    <property type="match status" value="1"/>
</dbReference>
<gene>
    <name evidence="8" type="ORF">BJX63DRAFT_427478</name>
</gene>
<feature type="transmembrane region" description="Helical" evidence="6">
    <location>
        <begin position="121"/>
        <end position="139"/>
    </location>
</feature>
<dbReference type="Proteomes" id="UP001610334">
    <property type="component" value="Unassembled WGS sequence"/>
</dbReference>
<dbReference type="InterPro" id="IPR020846">
    <property type="entry name" value="MFS_dom"/>
</dbReference>
<evidence type="ECO:0000256" key="6">
    <source>
        <dbReference type="SAM" id="Phobius"/>
    </source>
</evidence>
<organism evidence="8 9">
    <name type="scientific">Aspergillus granulosus</name>
    <dbReference type="NCBI Taxonomy" id="176169"/>
    <lineage>
        <taxon>Eukaryota</taxon>
        <taxon>Fungi</taxon>
        <taxon>Dikarya</taxon>
        <taxon>Ascomycota</taxon>
        <taxon>Pezizomycotina</taxon>
        <taxon>Eurotiomycetes</taxon>
        <taxon>Eurotiomycetidae</taxon>
        <taxon>Eurotiales</taxon>
        <taxon>Aspergillaceae</taxon>
        <taxon>Aspergillus</taxon>
        <taxon>Aspergillus subgen. Nidulantes</taxon>
    </lineage>
</organism>
<dbReference type="EMBL" id="JBFXLT010000004">
    <property type="protein sequence ID" value="KAL2821476.1"/>
    <property type="molecule type" value="Genomic_DNA"/>
</dbReference>
<feature type="transmembrane region" description="Helical" evidence="6">
    <location>
        <begin position="317"/>
        <end position="341"/>
    </location>
</feature>
<keyword evidence="2 6" id="KW-0812">Transmembrane</keyword>
<feature type="transmembrane region" description="Helical" evidence="6">
    <location>
        <begin position="208"/>
        <end position="229"/>
    </location>
</feature>
<evidence type="ECO:0000313" key="8">
    <source>
        <dbReference type="EMBL" id="KAL2821476.1"/>
    </source>
</evidence>
<feature type="transmembrane region" description="Helical" evidence="6">
    <location>
        <begin position="404"/>
        <end position="423"/>
    </location>
</feature>
<keyword evidence="3 6" id="KW-1133">Transmembrane helix</keyword>
<accession>A0ABR4I161</accession>
<evidence type="ECO:0000256" key="3">
    <source>
        <dbReference type="ARBA" id="ARBA00022989"/>
    </source>
</evidence>
<evidence type="ECO:0000256" key="5">
    <source>
        <dbReference type="SAM" id="MobiDB-lite"/>
    </source>
</evidence>
<evidence type="ECO:0000313" key="9">
    <source>
        <dbReference type="Proteomes" id="UP001610334"/>
    </source>
</evidence>
<keyword evidence="9" id="KW-1185">Reference proteome</keyword>
<feature type="transmembrane region" description="Helical" evidence="6">
    <location>
        <begin position="499"/>
        <end position="520"/>
    </location>
</feature>
<dbReference type="SUPFAM" id="SSF103473">
    <property type="entry name" value="MFS general substrate transporter"/>
    <property type="match status" value="1"/>
</dbReference>
<feature type="transmembrane region" description="Helical" evidence="6">
    <location>
        <begin position="429"/>
        <end position="447"/>
    </location>
</feature>
<evidence type="ECO:0000256" key="4">
    <source>
        <dbReference type="ARBA" id="ARBA00023136"/>
    </source>
</evidence>
<dbReference type="PANTHER" id="PTHR23502:SF139">
    <property type="entry name" value="MAJOR FACILITATOR SUPERFAMILY (MFS) PROFILE DOMAIN-CONTAINING PROTEIN-RELATED"/>
    <property type="match status" value="1"/>
</dbReference>
<protein>
    <submittedName>
        <fullName evidence="8">MFS transporter</fullName>
    </submittedName>
</protein>
<evidence type="ECO:0000256" key="1">
    <source>
        <dbReference type="ARBA" id="ARBA00004141"/>
    </source>
</evidence>
<feature type="compositionally biased region" description="Low complexity" evidence="5">
    <location>
        <begin position="247"/>
        <end position="257"/>
    </location>
</feature>
<feature type="transmembrane region" description="Helical" evidence="6">
    <location>
        <begin position="468"/>
        <end position="487"/>
    </location>
</feature>
<dbReference type="PANTHER" id="PTHR23502">
    <property type="entry name" value="MAJOR FACILITATOR SUPERFAMILY"/>
    <property type="match status" value="1"/>
</dbReference>